<organism evidence="5 6">
    <name type="scientific">Mycolicibacterium moriokaense</name>
    <dbReference type="NCBI Taxonomy" id="39691"/>
    <lineage>
        <taxon>Bacteria</taxon>
        <taxon>Bacillati</taxon>
        <taxon>Actinomycetota</taxon>
        <taxon>Actinomycetes</taxon>
        <taxon>Mycobacteriales</taxon>
        <taxon>Mycobacteriaceae</taxon>
        <taxon>Mycolicibacterium</taxon>
    </lineage>
</organism>
<dbReference type="PANTHER" id="PTHR43630:SF1">
    <property type="entry name" value="POLY-BETA-1,6-N-ACETYL-D-GLUCOSAMINE SYNTHASE"/>
    <property type="match status" value="1"/>
</dbReference>
<dbReference type="CDD" id="cd06423">
    <property type="entry name" value="CESA_like"/>
    <property type="match status" value="1"/>
</dbReference>
<dbReference type="Gene3D" id="3.90.550.10">
    <property type="entry name" value="Spore Coat Polysaccharide Biosynthesis Protein SpsA, Chain A"/>
    <property type="match status" value="1"/>
</dbReference>
<keyword evidence="3" id="KW-0808">Transferase</keyword>
<dbReference type="GO" id="GO:0016757">
    <property type="term" value="F:glycosyltransferase activity"/>
    <property type="evidence" value="ECO:0007669"/>
    <property type="project" value="UniProtKB-KW"/>
</dbReference>
<dbReference type="Pfam" id="PF13641">
    <property type="entry name" value="Glyco_tranf_2_3"/>
    <property type="match status" value="1"/>
</dbReference>
<dbReference type="AlphaFoldDB" id="A0AAD1HD08"/>
<evidence type="ECO:0000256" key="2">
    <source>
        <dbReference type="ARBA" id="ARBA00022676"/>
    </source>
</evidence>
<dbReference type="SUPFAM" id="SSF53448">
    <property type="entry name" value="Nucleotide-diphospho-sugar transferases"/>
    <property type="match status" value="1"/>
</dbReference>
<keyword evidence="6" id="KW-1185">Reference proteome</keyword>
<gene>
    <name evidence="5" type="ORF">MMOR_26990</name>
</gene>
<protein>
    <recommendedName>
        <fullName evidence="7">Glycosyltransferase family 2 protein</fullName>
    </recommendedName>
</protein>
<evidence type="ECO:0000256" key="3">
    <source>
        <dbReference type="ARBA" id="ARBA00022679"/>
    </source>
</evidence>
<evidence type="ECO:0000313" key="5">
    <source>
        <dbReference type="EMBL" id="BBX01763.1"/>
    </source>
</evidence>
<evidence type="ECO:0008006" key="7">
    <source>
        <dbReference type="Google" id="ProtNLM"/>
    </source>
</evidence>
<feature type="transmembrane region" description="Helical" evidence="4">
    <location>
        <begin position="393"/>
        <end position="414"/>
    </location>
</feature>
<evidence type="ECO:0000256" key="1">
    <source>
        <dbReference type="ARBA" id="ARBA00006739"/>
    </source>
</evidence>
<name>A0AAD1HD08_9MYCO</name>
<dbReference type="InterPro" id="IPR029044">
    <property type="entry name" value="Nucleotide-diphossugar_trans"/>
</dbReference>
<feature type="transmembrane region" description="Helical" evidence="4">
    <location>
        <begin position="362"/>
        <end position="387"/>
    </location>
</feature>
<dbReference type="KEGG" id="mmor:MMOR_26990"/>
<dbReference type="Proteomes" id="UP000466681">
    <property type="component" value="Chromosome"/>
</dbReference>
<sequence>MLSEQLASALRRYSSRLSPPPTPAVSVLINLAVLAAWVALFLNAFGRGGLFAWSVGVAYLAYDTLLVAFTAWQIRNITSARDSPRETAVRLSLSVLVAVHNEAAVLPATVKALLGQDDPPNEIVIADDGSTDDTADVLRAEFGLLQPNVGAKATVTRGTTSIVWLRLPRGGKAHALNAALTATDTAIIITVDGDTLLERPAIGVVRQAFSADPDLAGVTGIITPVCRPTVVGRIWQFFQTYEYVRNFLGRYAFMRIECLQLISGAFAGFRRDHVIDLGGFDDVCMVEDYELVHRLRRYAGEHGLPWKFEVLGGAQARTEAPGSAAAFLRQRRRWFGGFLQTQWWYRAMTGDRRMGRLGTVMLPVKAVDTLAPIFGLMALGLLIGYAATRQTDILGPVLLVVAGKLAIDVVFGVWAMRRYRRWVGDPNRGSLVGIAAMTIVEPVTFRLMLQCGAVLGWIAFLGGGQRWGRQHRFGLRGSHSAPDG</sequence>
<feature type="transmembrane region" description="Helical" evidence="4">
    <location>
        <begin position="21"/>
        <end position="45"/>
    </location>
</feature>
<dbReference type="PANTHER" id="PTHR43630">
    <property type="entry name" value="POLY-BETA-1,6-N-ACETYL-D-GLUCOSAMINE SYNTHASE"/>
    <property type="match status" value="1"/>
</dbReference>
<keyword evidence="4" id="KW-0472">Membrane</keyword>
<dbReference type="EMBL" id="AP022560">
    <property type="protein sequence ID" value="BBX01763.1"/>
    <property type="molecule type" value="Genomic_DNA"/>
</dbReference>
<keyword evidence="4" id="KW-0812">Transmembrane</keyword>
<keyword evidence="2" id="KW-0328">Glycosyltransferase</keyword>
<feature type="transmembrane region" description="Helical" evidence="4">
    <location>
        <begin position="51"/>
        <end position="72"/>
    </location>
</feature>
<proteinExistence type="inferred from homology"/>
<comment type="similarity">
    <text evidence="1">Belongs to the glycosyltransferase 2 family.</text>
</comment>
<reference evidence="5 6" key="1">
    <citation type="journal article" date="2019" name="Emerg. Microbes Infect.">
        <title>Comprehensive subspecies identification of 175 nontuberculous mycobacteria species based on 7547 genomic profiles.</title>
        <authorList>
            <person name="Matsumoto Y."/>
            <person name="Kinjo T."/>
            <person name="Motooka D."/>
            <person name="Nabeya D."/>
            <person name="Jung N."/>
            <person name="Uechi K."/>
            <person name="Horii T."/>
            <person name="Iida T."/>
            <person name="Fujita J."/>
            <person name="Nakamura S."/>
        </authorList>
    </citation>
    <scope>NUCLEOTIDE SEQUENCE [LARGE SCALE GENOMIC DNA]</scope>
    <source>
        <strain evidence="5 6">JCM 6375</strain>
    </source>
</reference>
<keyword evidence="4" id="KW-1133">Transmembrane helix</keyword>
<evidence type="ECO:0000256" key="4">
    <source>
        <dbReference type="SAM" id="Phobius"/>
    </source>
</evidence>
<accession>A0AAD1HD08</accession>
<evidence type="ECO:0000313" key="6">
    <source>
        <dbReference type="Proteomes" id="UP000466681"/>
    </source>
</evidence>